<keyword evidence="14" id="KW-1185">Reference proteome</keyword>
<dbReference type="Proteomes" id="UP000770015">
    <property type="component" value="Unassembled WGS sequence"/>
</dbReference>
<dbReference type="GO" id="GO:0009272">
    <property type="term" value="P:fungal-type cell wall biogenesis"/>
    <property type="evidence" value="ECO:0007669"/>
    <property type="project" value="TreeGrafter"/>
</dbReference>
<keyword evidence="7" id="KW-0472">Membrane</keyword>
<dbReference type="GO" id="GO:0008496">
    <property type="term" value="F:mannan endo-1,6-alpha-mannosidase activity"/>
    <property type="evidence" value="ECO:0007669"/>
    <property type="project" value="UniProtKB-UniRule"/>
</dbReference>
<dbReference type="FunFam" id="1.50.10.20:FF:000006">
    <property type="entry name" value="Mannan endo-1,6-alpha-mannosidase"/>
    <property type="match status" value="1"/>
</dbReference>
<feature type="chain" id="PRO_5040455484" description="Mannan endo-1,6-alpha-mannosidase" evidence="12">
    <location>
        <begin position="25"/>
        <end position="466"/>
    </location>
</feature>
<evidence type="ECO:0000256" key="4">
    <source>
        <dbReference type="ARBA" id="ARBA00012350"/>
    </source>
</evidence>
<dbReference type="InterPro" id="IPR014480">
    <property type="entry name" value="Mannan-1_6-alpha_mannosidase"/>
</dbReference>
<dbReference type="AlphaFoldDB" id="A0A9P9AD74"/>
<dbReference type="InterPro" id="IPR008928">
    <property type="entry name" value="6-hairpin_glycosidase_sf"/>
</dbReference>
<dbReference type="PIRSF" id="PIRSF016302">
    <property type="entry name" value="Man_a_manosd"/>
    <property type="match status" value="1"/>
</dbReference>
<dbReference type="Gene3D" id="1.50.10.20">
    <property type="match status" value="1"/>
</dbReference>
<keyword evidence="6 10" id="KW-0378">Hydrolase</keyword>
<evidence type="ECO:0000256" key="7">
    <source>
        <dbReference type="ARBA" id="ARBA00023136"/>
    </source>
</evidence>
<dbReference type="OrthoDB" id="4187847at2759"/>
<feature type="region of interest" description="Disordered" evidence="11">
    <location>
        <begin position="410"/>
        <end position="431"/>
    </location>
</feature>
<evidence type="ECO:0000256" key="6">
    <source>
        <dbReference type="ARBA" id="ARBA00022801"/>
    </source>
</evidence>
<reference evidence="13" key="1">
    <citation type="journal article" date="2021" name="Nat. Commun.">
        <title>Genetic determinants of endophytism in the Arabidopsis root mycobiome.</title>
        <authorList>
            <person name="Mesny F."/>
            <person name="Miyauchi S."/>
            <person name="Thiergart T."/>
            <person name="Pickel B."/>
            <person name="Atanasova L."/>
            <person name="Karlsson M."/>
            <person name="Huettel B."/>
            <person name="Barry K.W."/>
            <person name="Haridas S."/>
            <person name="Chen C."/>
            <person name="Bauer D."/>
            <person name="Andreopoulos W."/>
            <person name="Pangilinan J."/>
            <person name="LaButti K."/>
            <person name="Riley R."/>
            <person name="Lipzen A."/>
            <person name="Clum A."/>
            <person name="Drula E."/>
            <person name="Henrissat B."/>
            <person name="Kohler A."/>
            <person name="Grigoriev I.V."/>
            <person name="Martin F.M."/>
            <person name="Hacquard S."/>
        </authorList>
    </citation>
    <scope>NUCLEOTIDE SEQUENCE</scope>
    <source>
        <strain evidence="13">MPI-SDFR-AT-0117</strain>
    </source>
</reference>
<dbReference type="GO" id="GO:0016052">
    <property type="term" value="P:carbohydrate catabolic process"/>
    <property type="evidence" value="ECO:0007669"/>
    <property type="project" value="InterPro"/>
</dbReference>
<comment type="caution">
    <text evidence="13">The sequence shown here is derived from an EMBL/GenBank/DDBJ whole genome shotgun (WGS) entry which is preliminary data.</text>
</comment>
<dbReference type="Pfam" id="PF03663">
    <property type="entry name" value="Glyco_hydro_76"/>
    <property type="match status" value="1"/>
</dbReference>
<evidence type="ECO:0000313" key="13">
    <source>
        <dbReference type="EMBL" id="KAH6692264.1"/>
    </source>
</evidence>
<organism evidence="13 14">
    <name type="scientific">Plectosphaerella plurivora</name>
    <dbReference type="NCBI Taxonomy" id="936078"/>
    <lineage>
        <taxon>Eukaryota</taxon>
        <taxon>Fungi</taxon>
        <taxon>Dikarya</taxon>
        <taxon>Ascomycota</taxon>
        <taxon>Pezizomycotina</taxon>
        <taxon>Sordariomycetes</taxon>
        <taxon>Hypocreomycetidae</taxon>
        <taxon>Glomerellales</taxon>
        <taxon>Plectosphaerellaceae</taxon>
        <taxon>Plectosphaerella</taxon>
    </lineage>
</organism>
<comment type="similarity">
    <text evidence="3 10">Belongs to the glycosyl hydrolase 76 family.</text>
</comment>
<dbReference type="InterPro" id="IPR005198">
    <property type="entry name" value="Glyco_hydro_76"/>
</dbReference>
<accession>A0A9P9AD74</accession>
<keyword evidence="5 12" id="KW-0732">Signal</keyword>
<proteinExistence type="inferred from homology"/>
<dbReference type="GO" id="GO:0012505">
    <property type="term" value="C:endomembrane system"/>
    <property type="evidence" value="ECO:0007669"/>
    <property type="project" value="UniProtKB-SubCell"/>
</dbReference>
<dbReference type="EMBL" id="JAGSXJ010000004">
    <property type="protein sequence ID" value="KAH6692264.1"/>
    <property type="molecule type" value="Genomic_DNA"/>
</dbReference>
<keyword evidence="9 10" id="KW-0326">Glycosidase</keyword>
<protein>
    <recommendedName>
        <fullName evidence="4 10">Mannan endo-1,6-alpha-mannosidase</fullName>
        <ecNumber evidence="4 10">3.2.1.101</ecNumber>
    </recommendedName>
</protein>
<evidence type="ECO:0000313" key="14">
    <source>
        <dbReference type="Proteomes" id="UP000770015"/>
    </source>
</evidence>
<evidence type="ECO:0000256" key="10">
    <source>
        <dbReference type="PIRNR" id="PIRNR016302"/>
    </source>
</evidence>
<comment type="subcellular location">
    <subcellularLocation>
        <location evidence="2">Endomembrane system</location>
    </subcellularLocation>
</comment>
<comment type="catalytic activity">
    <reaction evidence="1 10">
        <text>Random hydrolysis of (1-&gt;6)-alpha-D-mannosidic linkages in unbranched (1-&gt;6)-mannans.</text>
        <dbReference type="EC" id="3.2.1.101"/>
    </reaction>
</comment>
<evidence type="ECO:0000256" key="12">
    <source>
        <dbReference type="SAM" id="SignalP"/>
    </source>
</evidence>
<evidence type="ECO:0000256" key="2">
    <source>
        <dbReference type="ARBA" id="ARBA00004308"/>
    </source>
</evidence>
<keyword evidence="8" id="KW-0325">Glycoprotein</keyword>
<evidence type="ECO:0000256" key="1">
    <source>
        <dbReference type="ARBA" id="ARBA00001452"/>
    </source>
</evidence>
<name>A0A9P9AD74_9PEZI</name>
<dbReference type="PANTHER" id="PTHR12145:SF36">
    <property type="entry name" value="MANNAN ENDO-1,6-ALPHA-MANNOSIDASE DCW1"/>
    <property type="match status" value="1"/>
</dbReference>
<feature type="compositionally biased region" description="Polar residues" evidence="11">
    <location>
        <begin position="412"/>
        <end position="431"/>
    </location>
</feature>
<evidence type="ECO:0000256" key="5">
    <source>
        <dbReference type="ARBA" id="ARBA00022729"/>
    </source>
</evidence>
<evidence type="ECO:0000256" key="3">
    <source>
        <dbReference type="ARBA" id="ARBA00009699"/>
    </source>
</evidence>
<sequence>MISSVTSGASAALLLLAGLPSVVAQSPYSVDSPEAIRQSARTLAHDLMLFYPGNQTGQIPGILPGPPDDGLGDYYWWQGGAMMGAYIDYWRFTGDSTYNDIVKAGIIHQVGENRDFQPTNHTRSLGNDDQGFWGMTAMLAAELQFPDPEPDEPQWLALAQATWATQAHPDRHDEKCNGGMRWQVPITNAGYNYKNTIANGCFFNIGARLHRYTGNETYLQYAEETWDWMWGVNYIDHDSWRVYDGGHVEFNCTDVNKATFSYNIGVLMQGAAYLANYTEDQKWLDRTTKLAERCIEDFFADGAAFEVPCEGKQGRCTADMLMFKGFVHRWLSWVTVLVPSTRDMILPVLAKSAAAAAAQCTGGASGRVCGFYWTGGVFVDPAVDKTSGAGEALSVLSAVSALLIDEAEPPVTNATGGTSQGDPNAGQNSVAPQEFQPLTTADRAGAGILTFLILSGAVGTWGWMAL</sequence>
<dbReference type="PANTHER" id="PTHR12145">
    <property type="entry name" value="MANNAN ENDO-1,6-ALPHA-MANNOSIDASE DCW1"/>
    <property type="match status" value="1"/>
</dbReference>
<evidence type="ECO:0000256" key="9">
    <source>
        <dbReference type="ARBA" id="ARBA00023295"/>
    </source>
</evidence>
<gene>
    <name evidence="13" type="ORF">F5X68DRAFT_200527</name>
</gene>
<evidence type="ECO:0000256" key="11">
    <source>
        <dbReference type="SAM" id="MobiDB-lite"/>
    </source>
</evidence>
<evidence type="ECO:0000256" key="8">
    <source>
        <dbReference type="ARBA" id="ARBA00023180"/>
    </source>
</evidence>
<feature type="signal peptide" evidence="12">
    <location>
        <begin position="1"/>
        <end position="24"/>
    </location>
</feature>
<dbReference type="SUPFAM" id="SSF48208">
    <property type="entry name" value="Six-hairpin glycosidases"/>
    <property type="match status" value="1"/>
</dbReference>
<dbReference type="EC" id="3.2.1.101" evidence="4 10"/>